<dbReference type="Proteomes" id="UP001147746">
    <property type="component" value="Unassembled WGS sequence"/>
</dbReference>
<organism evidence="2 3">
    <name type="scientific">Penicillium atrosanguineum</name>
    <dbReference type="NCBI Taxonomy" id="1132637"/>
    <lineage>
        <taxon>Eukaryota</taxon>
        <taxon>Fungi</taxon>
        <taxon>Dikarya</taxon>
        <taxon>Ascomycota</taxon>
        <taxon>Pezizomycotina</taxon>
        <taxon>Eurotiomycetes</taxon>
        <taxon>Eurotiomycetidae</taxon>
        <taxon>Eurotiales</taxon>
        <taxon>Aspergillaceae</taxon>
        <taxon>Penicillium</taxon>
    </lineage>
</organism>
<dbReference type="InterPro" id="IPR002575">
    <property type="entry name" value="Aminoglycoside_PTrfase"/>
</dbReference>
<dbReference type="AlphaFoldDB" id="A0A9W9PNJ8"/>
<keyword evidence="3" id="KW-1185">Reference proteome</keyword>
<sequence>MANAEEKDEHFEEAILQALDGLPDHSQENITVKTPRVFHFDRENNIQIMEDLPNSLDLKNFLLSNLSHGVSESSGRSLGRSLGTWLRSFHHWGSNSEQAESRSLFAKNETGKDLKFYIYYSMLIDTIATFPGILEESRGLFEKVKNFAAAELKKSDQHEDFGIIHGDFWTGNVLVADFPLIEQSQTKLLVVDWELCQIGNRALDLAQMIAELYEAKLFRNVDCGIWMIDGLVEGYGPLSEEMAFRTAIHVGVHLVVWGSRVAGWGSQQQVEEVVKVGRELIEQGWNKNRAWFERGALRCLFRK</sequence>
<comment type="caution">
    <text evidence="2">The sequence shown here is derived from an EMBL/GenBank/DDBJ whole genome shotgun (WGS) entry which is preliminary data.</text>
</comment>
<name>A0A9W9PNJ8_9EURO</name>
<reference evidence="2" key="1">
    <citation type="submission" date="2022-12" db="EMBL/GenBank/DDBJ databases">
        <authorList>
            <person name="Petersen C."/>
        </authorList>
    </citation>
    <scope>NUCLEOTIDE SEQUENCE</scope>
    <source>
        <strain evidence="2">IBT 21472</strain>
    </source>
</reference>
<protein>
    <recommendedName>
        <fullName evidence="1">Aminoglycoside phosphotransferase domain-containing protein</fullName>
    </recommendedName>
</protein>
<dbReference type="Gene3D" id="3.90.1200.10">
    <property type="match status" value="1"/>
</dbReference>
<reference evidence="2" key="2">
    <citation type="journal article" date="2023" name="IMA Fungus">
        <title>Comparative genomic study of the Penicillium genus elucidates a diverse pangenome and 15 lateral gene transfer events.</title>
        <authorList>
            <person name="Petersen C."/>
            <person name="Sorensen T."/>
            <person name="Nielsen M.R."/>
            <person name="Sondergaard T.E."/>
            <person name="Sorensen J.L."/>
            <person name="Fitzpatrick D.A."/>
            <person name="Frisvad J.C."/>
            <person name="Nielsen K.L."/>
        </authorList>
    </citation>
    <scope>NUCLEOTIDE SEQUENCE</scope>
    <source>
        <strain evidence="2">IBT 21472</strain>
    </source>
</reference>
<evidence type="ECO:0000313" key="3">
    <source>
        <dbReference type="Proteomes" id="UP001147746"/>
    </source>
</evidence>
<accession>A0A9W9PNJ8</accession>
<evidence type="ECO:0000313" key="2">
    <source>
        <dbReference type="EMBL" id="KAJ5302801.1"/>
    </source>
</evidence>
<dbReference type="Pfam" id="PF01636">
    <property type="entry name" value="APH"/>
    <property type="match status" value="1"/>
</dbReference>
<dbReference type="EMBL" id="JAPZBO010000009">
    <property type="protein sequence ID" value="KAJ5302801.1"/>
    <property type="molecule type" value="Genomic_DNA"/>
</dbReference>
<feature type="domain" description="Aminoglycoside phosphotransferase" evidence="1">
    <location>
        <begin position="10"/>
        <end position="212"/>
    </location>
</feature>
<proteinExistence type="predicted"/>
<evidence type="ECO:0000259" key="1">
    <source>
        <dbReference type="Pfam" id="PF01636"/>
    </source>
</evidence>
<dbReference type="SUPFAM" id="SSF56112">
    <property type="entry name" value="Protein kinase-like (PK-like)"/>
    <property type="match status" value="1"/>
</dbReference>
<gene>
    <name evidence="2" type="ORF">N7476_009600</name>
</gene>
<dbReference type="InterPro" id="IPR011009">
    <property type="entry name" value="Kinase-like_dom_sf"/>
</dbReference>